<dbReference type="GO" id="GO:0007169">
    <property type="term" value="P:cell surface receptor protein tyrosine kinase signaling pathway"/>
    <property type="evidence" value="ECO:0007669"/>
    <property type="project" value="TreeGrafter"/>
</dbReference>
<evidence type="ECO:0000256" key="1">
    <source>
        <dbReference type="ARBA" id="ARBA00022999"/>
    </source>
</evidence>
<dbReference type="Proteomes" id="UP000504632">
    <property type="component" value="Chromosome 2"/>
</dbReference>
<feature type="domain" description="PID" evidence="4">
    <location>
        <begin position="129"/>
        <end position="282"/>
    </location>
</feature>
<feature type="compositionally biased region" description="Basic and acidic residues" evidence="3">
    <location>
        <begin position="298"/>
        <end position="312"/>
    </location>
</feature>
<dbReference type="Pfam" id="PF00640">
    <property type="entry name" value="PID"/>
    <property type="match status" value="1"/>
</dbReference>
<dbReference type="AlphaFoldDB" id="A0A6J2WXG9"/>
<accession>A0A6J2WXG9</accession>
<evidence type="ECO:0000259" key="5">
    <source>
        <dbReference type="PROSITE" id="PS50001"/>
    </source>
</evidence>
<feature type="region of interest" description="Disordered" evidence="3">
    <location>
        <begin position="62"/>
        <end position="81"/>
    </location>
</feature>
<evidence type="ECO:0000256" key="2">
    <source>
        <dbReference type="PROSITE-ProRule" id="PRU00191"/>
    </source>
</evidence>
<dbReference type="InterPro" id="IPR000980">
    <property type="entry name" value="SH2"/>
</dbReference>
<dbReference type="InterPro" id="IPR051235">
    <property type="entry name" value="CEP152/SHC-Transforming"/>
</dbReference>
<dbReference type="CDD" id="cd09925">
    <property type="entry name" value="SH2_SHC"/>
    <property type="match status" value="1"/>
</dbReference>
<sequence length="474" mass="52443">MRDEWQPKARGKSLRAGLFPQRGMLLRARYTRLRSDSVASLDDSLQNTASLEVSIKGAASDALGHPVGSGPPQTRSPGEAAAIPSGFIPRMTGLRISGPAASPGLRAQDVQRQPRVYISLIFWPKLGLFKFLYMGCLEVTQSMRALDFETRMQVTREAISFLCENAPGAKTVLKQRKGLSTILGKSNLQFSGMKIILNISTDCLSLMTVDSLRTIAHHHMQSISFASGGDPDTADYVAYVAKESVSYRACHILECPGGLAQEVINTIRQAFERRFRHLLSNPTIIIMKRRVSGSRSGPKPEKSPENAEEHNYYNKIPGKRPPLGGLLDLRVKVEDAPERRGTTGPPPILNTYEKCSVSREQPVPSGASLCQELSQRERWFHGRLSRREAEQRLADSGDFLVRESSSSPGQYVLSGLQGDTAKHLLLMDPEGLVRTKDHVFSSVTHLIQYHMDSNQPIVSCGSELRLKQPVLMKQ</sequence>
<name>A0A6J2WXG9_CHACN</name>
<protein>
    <submittedName>
        <fullName evidence="7">SHC-transforming protein 1-like</fullName>
    </submittedName>
</protein>
<dbReference type="InterPro" id="IPR035676">
    <property type="entry name" value="SHC_SH2"/>
</dbReference>
<dbReference type="SUPFAM" id="SSF55550">
    <property type="entry name" value="SH2 domain"/>
    <property type="match status" value="1"/>
</dbReference>
<evidence type="ECO:0000313" key="7">
    <source>
        <dbReference type="RefSeq" id="XP_030648979.1"/>
    </source>
</evidence>
<dbReference type="PRINTS" id="PR00401">
    <property type="entry name" value="SH2DOMAIN"/>
</dbReference>
<dbReference type="InterPro" id="IPR036860">
    <property type="entry name" value="SH2_dom_sf"/>
</dbReference>
<dbReference type="OrthoDB" id="9938362at2759"/>
<dbReference type="InterPro" id="IPR006019">
    <property type="entry name" value="PID_Shc-like"/>
</dbReference>
<dbReference type="GeneID" id="115829003"/>
<gene>
    <name evidence="7" type="primary">LOC115829003</name>
</gene>
<dbReference type="Gene3D" id="2.30.29.30">
    <property type="entry name" value="Pleckstrin-homology domain (PH domain)/Phosphotyrosine-binding domain (PTB)"/>
    <property type="match status" value="1"/>
</dbReference>
<dbReference type="PROSITE" id="PS01179">
    <property type="entry name" value="PID"/>
    <property type="match status" value="1"/>
</dbReference>
<keyword evidence="6" id="KW-1185">Reference proteome</keyword>
<organism evidence="6 7">
    <name type="scientific">Chanos chanos</name>
    <name type="common">Milkfish</name>
    <name type="synonym">Mugil chanos</name>
    <dbReference type="NCBI Taxonomy" id="29144"/>
    <lineage>
        <taxon>Eukaryota</taxon>
        <taxon>Metazoa</taxon>
        <taxon>Chordata</taxon>
        <taxon>Craniata</taxon>
        <taxon>Vertebrata</taxon>
        <taxon>Euteleostomi</taxon>
        <taxon>Actinopterygii</taxon>
        <taxon>Neopterygii</taxon>
        <taxon>Teleostei</taxon>
        <taxon>Ostariophysi</taxon>
        <taxon>Gonorynchiformes</taxon>
        <taxon>Chanidae</taxon>
        <taxon>Chanos</taxon>
    </lineage>
</organism>
<dbReference type="RefSeq" id="XP_030648979.1">
    <property type="nucleotide sequence ID" value="XM_030793119.1"/>
</dbReference>
<dbReference type="GO" id="GO:0005886">
    <property type="term" value="C:plasma membrane"/>
    <property type="evidence" value="ECO:0007669"/>
    <property type="project" value="TreeGrafter"/>
</dbReference>
<dbReference type="SUPFAM" id="SSF50729">
    <property type="entry name" value="PH domain-like"/>
    <property type="match status" value="1"/>
</dbReference>
<evidence type="ECO:0000259" key="4">
    <source>
        <dbReference type="PROSITE" id="PS01179"/>
    </source>
</evidence>
<dbReference type="Pfam" id="PF00017">
    <property type="entry name" value="SH2"/>
    <property type="match status" value="1"/>
</dbReference>
<feature type="region of interest" description="Disordered" evidence="3">
    <location>
        <begin position="291"/>
        <end position="317"/>
    </location>
</feature>
<reference evidence="7" key="1">
    <citation type="submission" date="2025-08" db="UniProtKB">
        <authorList>
            <consortium name="RefSeq"/>
        </authorList>
    </citation>
    <scope>IDENTIFICATION</scope>
</reference>
<dbReference type="PANTHER" id="PTHR10337">
    <property type="entry name" value="SHC TRANSFORMING PROTEIN"/>
    <property type="match status" value="1"/>
</dbReference>
<dbReference type="FunFam" id="2.30.29.30:FF:000377">
    <property type="entry name" value="Shc transforming protein"/>
    <property type="match status" value="1"/>
</dbReference>
<dbReference type="PRINTS" id="PR00629">
    <property type="entry name" value="SHCPIDOMAIN"/>
</dbReference>
<dbReference type="InterPro" id="IPR006020">
    <property type="entry name" value="PTB/PI_dom"/>
</dbReference>
<feature type="domain" description="SH2" evidence="5">
    <location>
        <begin position="379"/>
        <end position="470"/>
    </location>
</feature>
<dbReference type="Gene3D" id="3.30.505.10">
    <property type="entry name" value="SH2 domain"/>
    <property type="match status" value="1"/>
</dbReference>
<dbReference type="InterPro" id="IPR011993">
    <property type="entry name" value="PH-like_dom_sf"/>
</dbReference>
<dbReference type="GO" id="GO:0035556">
    <property type="term" value="P:intracellular signal transduction"/>
    <property type="evidence" value="ECO:0007669"/>
    <property type="project" value="InterPro"/>
</dbReference>
<dbReference type="CDD" id="cd01209">
    <property type="entry name" value="PTB_Shc"/>
    <property type="match status" value="1"/>
</dbReference>
<proteinExistence type="predicted"/>
<dbReference type="SMART" id="SM00252">
    <property type="entry name" value="SH2"/>
    <property type="match status" value="1"/>
</dbReference>
<dbReference type="PROSITE" id="PS50001">
    <property type="entry name" value="SH2"/>
    <property type="match status" value="1"/>
</dbReference>
<evidence type="ECO:0000313" key="6">
    <source>
        <dbReference type="Proteomes" id="UP000504632"/>
    </source>
</evidence>
<dbReference type="SMART" id="SM00462">
    <property type="entry name" value="PTB"/>
    <property type="match status" value="1"/>
</dbReference>
<dbReference type="FunFam" id="3.30.505.10:FF:000005">
    <property type="entry name" value="SHC-transforming protein 1 isoform 3"/>
    <property type="match status" value="1"/>
</dbReference>
<dbReference type="PANTHER" id="PTHR10337:SF12">
    <property type="entry name" value="SHC-TRANSFORMING PROTEIN 4"/>
    <property type="match status" value="1"/>
</dbReference>
<keyword evidence="1 2" id="KW-0727">SH2 domain</keyword>
<dbReference type="InParanoid" id="A0A6J2WXG9"/>
<evidence type="ECO:0000256" key="3">
    <source>
        <dbReference type="SAM" id="MobiDB-lite"/>
    </source>
</evidence>
<dbReference type="GO" id="GO:0030971">
    <property type="term" value="F:receptor tyrosine kinase binding"/>
    <property type="evidence" value="ECO:0007669"/>
    <property type="project" value="TreeGrafter"/>
</dbReference>